<protein>
    <recommendedName>
        <fullName evidence="3">Protein kinase domain-containing protein</fullName>
    </recommendedName>
</protein>
<dbReference type="GO" id="GO:0004674">
    <property type="term" value="F:protein serine/threonine kinase activity"/>
    <property type="evidence" value="ECO:0007669"/>
    <property type="project" value="TreeGrafter"/>
</dbReference>
<feature type="domain" description="Protein kinase" evidence="3">
    <location>
        <begin position="1"/>
        <end position="239"/>
    </location>
</feature>
<dbReference type="InterPro" id="IPR000719">
    <property type="entry name" value="Prot_kinase_dom"/>
</dbReference>
<dbReference type="SUPFAM" id="SSF55550">
    <property type="entry name" value="SH2 domain"/>
    <property type="match status" value="1"/>
</dbReference>
<dbReference type="PROSITE" id="PS50011">
    <property type="entry name" value="PROTEIN_KINASE_DOM"/>
    <property type="match status" value="1"/>
</dbReference>
<dbReference type="InterPro" id="IPR008271">
    <property type="entry name" value="Ser/Thr_kinase_AS"/>
</dbReference>
<keyword evidence="2" id="KW-0067">ATP-binding</keyword>
<dbReference type="Pfam" id="PF07714">
    <property type="entry name" value="PK_Tyr_Ser-Thr"/>
    <property type="match status" value="1"/>
</dbReference>
<dbReference type="SUPFAM" id="SSF56112">
    <property type="entry name" value="Protein kinase-like (PK-like)"/>
    <property type="match status" value="1"/>
</dbReference>
<dbReference type="SMART" id="SM00220">
    <property type="entry name" value="S_TKc"/>
    <property type="match status" value="1"/>
</dbReference>
<dbReference type="EMBL" id="GIBP01002355">
    <property type="protein sequence ID" value="NDV31324.1"/>
    <property type="molecule type" value="Transcribed_RNA"/>
</dbReference>
<dbReference type="GO" id="GO:0005524">
    <property type="term" value="F:ATP binding"/>
    <property type="evidence" value="ECO:0007669"/>
    <property type="project" value="UniProtKB-KW"/>
</dbReference>
<evidence type="ECO:0000259" key="3">
    <source>
        <dbReference type="PROSITE" id="PS50011"/>
    </source>
</evidence>
<dbReference type="PANTHER" id="PTHR44329">
    <property type="entry name" value="SERINE/THREONINE-PROTEIN KINASE TNNI3K-RELATED"/>
    <property type="match status" value="1"/>
</dbReference>
<dbReference type="InterPro" id="IPR011009">
    <property type="entry name" value="Kinase-like_dom_sf"/>
</dbReference>
<dbReference type="InterPro" id="IPR036860">
    <property type="entry name" value="SH2_dom_sf"/>
</dbReference>
<organism evidence="4">
    <name type="scientific">Arcella intermedia</name>
    <dbReference type="NCBI Taxonomy" id="1963864"/>
    <lineage>
        <taxon>Eukaryota</taxon>
        <taxon>Amoebozoa</taxon>
        <taxon>Tubulinea</taxon>
        <taxon>Elardia</taxon>
        <taxon>Arcellinida</taxon>
        <taxon>Sphaerothecina</taxon>
        <taxon>Arcellidae</taxon>
        <taxon>Arcella</taxon>
    </lineage>
</organism>
<keyword evidence="1" id="KW-0547">Nucleotide-binding</keyword>
<dbReference type="PROSITE" id="PS00108">
    <property type="entry name" value="PROTEIN_KINASE_ST"/>
    <property type="match status" value="1"/>
</dbReference>
<dbReference type="AlphaFoldDB" id="A0A6B2L2T9"/>
<dbReference type="InterPro" id="IPR051681">
    <property type="entry name" value="Ser/Thr_Kinases-Pseudokinases"/>
</dbReference>
<evidence type="ECO:0000313" key="4">
    <source>
        <dbReference type="EMBL" id="NDV31324.1"/>
    </source>
</evidence>
<dbReference type="PRINTS" id="PR00109">
    <property type="entry name" value="TYRKINASE"/>
</dbReference>
<dbReference type="InterPro" id="IPR001245">
    <property type="entry name" value="Ser-Thr/Tyr_kinase_cat_dom"/>
</dbReference>
<evidence type="ECO:0000256" key="2">
    <source>
        <dbReference type="ARBA" id="ARBA00022840"/>
    </source>
</evidence>
<dbReference type="CDD" id="cd00173">
    <property type="entry name" value="SH2"/>
    <property type="match status" value="1"/>
</dbReference>
<dbReference type="Gene3D" id="1.10.510.10">
    <property type="entry name" value="Transferase(Phosphotransferase) domain 1"/>
    <property type="match status" value="1"/>
</dbReference>
<accession>A0A6B2L2T9</accession>
<reference evidence="4" key="1">
    <citation type="journal article" date="2020" name="J. Eukaryot. Microbiol.">
        <title>De novo Sequencing, Assembly and Annotation of the Transcriptome for the Free-Living Testate Amoeba Arcella intermedia.</title>
        <authorList>
            <person name="Ribeiro G.M."/>
            <person name="Porfirio-Sousa A.L."/>
            <person name="Maurer-Alcala X.X."/>
            <person name="Katz L.A."/>
            <person name="Lahr D.J.G."/>
        </authorList>
    </citation>
    <scope>NUCLEOTIDE SEQUENCE</scope>
</reference>
<evidence type="ECO:0000256" key="1">
    <source>
        <dbReference type="ARBA" id="ARBA00022741"/>
    </source>
</evidence>
<sequence length="443" mass="51095">MTVACKIIKREMHVGEKESEQTLEELKFMQILKHPNIILLMGATLNPQNQMVIVTEYAEKGNLKDVLPEVKNLMSRLKFGLETALGLSWLHAHSIIHRDLKLANLLVSADNTIKISDFGLSLDYKEEVVCRCFKGNVKYSPPEILQARYSKHSVIYPYSEKTDVYGFGLILWELLALEPLFPNVKGKEDLTKHVIEGQRPEIKPHWPASVKNLLTMCWNDDAKKRPFFPAILNFFDEVITDMMCADEDGKRVVAQLWKVKTKQTKIPFHDFQTVFTDLLKPDFSKIKKIHIKCLQTILCDPFDDTVTFESFCKVISWFGPLEPMDEFLQCIREVITAPSFFGSLSLSKSTSLVKSTWEALKTKKKVFLYRFSNTDMGGFVLTFMDKKGELYHKKIQRTLRGTFHCEDPYLDCPSFSKLHNEFRMIFKLKKHVPGSPYSVITDS</sequence>
<name>A0A6B2L2T9_9EUKA</name>
<proteinExistence type="predicted"/>